<evidence type="ECO:0000256" key="3">
    <source>
        <dbReference type="ARBA" id="ARBA00022679"/>
    </source>
</evidence>
<dbReference type="Gene3D" id="3.40.50.720">
    <property type="entry name" value="NAD(P)-binding Rossmann-like Domain"/>
    <property type="match status" value="1"/>
</dbReference>
<dbReference type="Pfam" id="PF13727">
    <property type="entry name" value="CoA_binding_3"/>
    <property type="match status" value="1"/>
</dbReference>
<evidence type="ECO:0000256" key="4">
    <source>
        <dbReference type="ARBA" id="ARBA00022692"/>
    </source>
</evidence>
<name>A0A4U1BE18_9GAMM</name>
<evidence type="ECO:0000313" key="10">
    <source>
        <dbReference type="Proteomes" id="UP000305674"/>
    </source>
</evidence>
<dbReference type="PANTHER" id="PTHR30576">
    <property type="entry name" value="COLANIC BIOSYNTHESIS UDP-GLUCOSE LIPID CARRIER TRANSFERASE"/>
    <property type="match status" value="1"/>
</dbReference>
<comment type="similarity">
    <text evidence="2">Belongs to the bacterial sugar transferase family.</text>
</comment>
<keyword evidence="6 7" id="KW-0472">Membrane</keyword>
<dbReference type="GO" id="GO:0016020">
    <property type="term" value="C:membrane"/>
    <property type="evidence" value="ECO:0007669"/>
    <property type="project" value="UniProtKB-SubCell"/>
</dbReference>
<dbReference type="AlphaFoldDB" id="A0A4U1BE18"/>
<keyword evidence="10" id="KW-1185">Reference proteome</keyword>
<evidence type="ECO:0000256" key="2">
    <source>
        <dbReference type="ARBA" id="ARBA00006464"/>
    </source>
</evidence>
<organism evidence="9 10">
    <name type="scientific">Ferrimonas sediminicola</name>
    <dbReference type="NCBI Taxonomy" id="2569538"/>
    <lineage>
        <taxon>Bacteria</taxon>
        <taxon>Pseudomonadati</taxon>
        <taxon>Pseudomonadota</taxon>
        <taxon>Gammaproteobacteria</taxon>
        <taxon>Alteromonadales</taxon>
        <taxon>Ferrimonadaceae</taxon>
        <taxon>Ferrimonas</taxon>
    </lineage>
</organism>
<sequence length="472" mass="53283">MHSASPPHKGMSFTRFHGFAVLFRLVDMVIVPFSLLLAQAVAGRQLDDPLLASILAIAGFSFFAESLSLYRSWRSTRLMKLLATNFAAWFLAGLFVLTCSYLVPARLSIDSEILILWAVVGLLVFGTFRILGRQLIFSLRRRGYNTQTAAILGVTRSGLAMARSLEENPQLGIRLIGFFDDREPGRFDGIGERQPVLLGNIDQAIKLARSNAVDVLYIAMPMRAEERITEILMMCGDSTASVHIIPDFFVYNLLYARWHEVGEVQSLSVYDSPLDDLTSWVKRVEDILLATVILTIVALPMLVIALVIKLTSAGPVLFKQHRYGLDGRKIEVWKFRSMTSQDNGPVVQQAVRNDPRVTRFGAFLRRTSLDELPQFFNVLAGQMSVVGPRPHAVAHNEEYRALINGYMLRHHMKPGITGWAQINGWRGETDTLEKMQKRLEFDLAYIRNWSVWLDIKIVIRTVFQGFTSSNAY</sequence>
<keyword evidence="3 9" id="KW-0808">Transferase</keyword>
<evidence type="ECO:0000256" key="6">
    <source>
        <dbReference type="ARBA" id="ARBA00023136"/>
    </source>
</evidence>
<feature type="transmembrane region" description="Helical" evidence="7">
    <location>
        <begin position="287"/>
        <end position="308"/>
    </location>
</feature>
<dbReference type="PANTHER" id="PTHR30576:SF21">
    <property type="entry name" value="UDP-GLUCOSE:UNDECAPRENYL-PHOSPHATE GLUCOSE-1-PHOSPHATE TRANSFERASE"/>
    <property type="match status" value="1"/>
</dbReference>
<dbReference type="Pfam" id="PF02397">
    <property type="entry name" value="Bac_transf"/>
    <property type="match status" value="1"/>
</dbReference>
<evidence type="ECO:0000256" key="1">
    <source>
        <dbReference type="ARBA" id="ARBA00004141"/>
    </source>
</evidence>
<dbReference type="InterPro" id="IPR017475">
    <property type="entry name" value="EPS_sugar_tfrase"/>
</dbReference>
<dbReference type="GO" id="GO:0009242">
    <property type="term" value="P:colanic acid biosynthetic process"/>
    <property type="evidence" value="ECO:0007669"/>
    <property type="project" value="TreeGrafter"/>
</dbReference>
<evidence type="ECO:0000256" key="5">
    <source>
        <dbReference type="ARBA" id="ARBA00022989"/>
    </source>
</evidence>
<evidence type="ECO:0000256" key="7">
    <source>
        <dbReference type="SAM" id="Phobius"/>
    </source>
</evidence>
<dbReference type="OrthoDB" id="9808602at2"/>
<feature type="transmembrane region" description="Helical" evidence="7">
    <location>
        <begin position="21"/>
        <end position="38"/>
    </location>
</feature>
<dbReference type="InterPro" id="IPR036291">
    <property type="entry name" value="NAD(P)-bd_dom_sf"/>
</dbReference>
<feature type="transmembrane region" description="Helical" evidence="7">
    <location>
        <begin position="115"/>
        <end position="132"/>
    </location>
</feature>
<feature type="transmembrane region" description="Helical" evidence="7">
    <location>
        <begin position="50"/>
        <end position="70"/>
    </location>
</feature>
<dbReference type="EC" id="2.7.8.31" evidence="9"/>
<dbReference type="Proteomes" id="UP000305674">
    <property type="component" value="Unassembled WGS sequence"/>
</dbReference>
<dbReference type="SUPFAM" id="SSF51735">
    <property type="entry name" value="NAD(P)-binding Rossmann-fold domains"/>
    <property type="match status" value="1"/>
</dbReference>
<comment type="subcellular location">
    <subcellularLocation>
        <location evidence="1">Membrane</location>
        <topology evidence="1">Multi-pass membrane protein</topology>
    </subcellularLocation>
</comment>
<dbReference type="NCBIfam" id="TIGR03023">
    <property type="entry name" value="WcaJ_sugtrans"/>
    <property type="match status" value="1"/>
</dbReference>
<dbReference type="InterPro" id="IPR017473">
    <property type="entry name" value="Undecaprenyl-P_gluc_Ptfrase"/>
</dbReference>
<keyword evidence="5 7" id="KW-1133">Transmembrane helix</keyword>
<accession>A0A4U1BE18</accession>
<evidence type="ECO:0000313" key="9">
    <source>
        <dbReference type="EMBL" id="TKB48196.1"/>
    </source>
</evidence>
<dbReference type="NCBIfam" id="TIGR03025">
    <property type="entry name" value="EPS_sugtrans"/>
    <property type="match status" value="1"/>
</dbReference>
<dbReference type="GO" id="GO:0089702">
    <property type="term" value="F:undecaprenyl-phosphate glucose phosphotransferase activity"/>
    <property type="evidence" value="ECO:0007669"/>
    <property type="project" value="UniProtKB-EC"/>
</dbReference>
<reference evidence="9 10" key="1">
    <citation type="submission" date="2019-04" db="EMBL/GenBank/DDBJ databases">
        <authorList>
            <person name="Hwang J.C."/>
        </authorList>
    </citation>
    <scope>NUCLEOTIDE SEQUENCE [LARGE SCALE GENOMIC DNA]</scope>
    <source>
        <strain evidence="9 10">IMCC35001</strain>
    </source>
</reference>
<evidence type="ECO:0000259" key="8">
    <source>
        <dbReference type="Pfam" id="PF02397"/>
    </source>
</evidence>
<keyword evidence="4 7" id="KW-0812">Transmembrane</keyword>
<comment type="caution">
    <text evidence="9">The sequence shown here is derived from an EMBL/GenBank/DDBJ whole genome shotgun (WGS) entry which is preliminary data.</text>
</comment>
<feature type="domain" description="Bacterial sugar transferase" evidence="8">
    <location>
        <begin position="282"/>
        <end position="465"/>
    </location>
</feature>
<dbReference type="EMBL" id="SWCI01000009">
    <property type="protein sequence ID" value="TKB48196.1"/>
    <property type="molecule type" value="Genomic_DNA"/>
</dbReference>
<dbReference type="RefSeq" id="WP_136853890.1">
    <property type="nucleotide sequence ID" value="NZ_SWCI01000009.1"/>
</dbReference>
<dbReference type="InterPro" id="IPR003362">
    <property type="entry name" value="Bact_transf"/>
</dbReference>
<gene>
    <name evidence="9" type="ORF">FCL40_13800</name>
</gene>
<feature type="transmembrane region" description="Helical" evidence="7">
    <location>
        <begin position="82"/>
        <end position="103"/>
    </location>
</feature>
<protein>
    <submittedName>
        <fullName evidence="9">Undecaprenyl-phosphate glucose phosphotransferase</fullName>
        <ecNumber evidence="9">2.7.8.31</ecNumber>
    </submittedName>
</protein>
<proteinExistence type="inferred from homology"/>